<dbReference type="Pfam" id="PF16770">
    <property type="entry name" value="RTT107_BRCT_5"/>
    <property type="match status" value="1"/>
</dbReference>
<comment type="subcellular location">
    <subcellularLocation>
        <location evidence="1">Nucleus</location>
    </subcellularLocation>
</comment>
<dbReference type="PANTHER" id="PTHR23196:SF32">
    <property type="entry name" value="BRCT DOMAIN-CONTAINING DNA REPAIR PROTEIN"/>
    <property type="match status" value="1"/>
</dbReference>
<dbReference type="InterPro" id="IPR001357">
    <property type="entry name" value="BRCT_dom"/>
</dbReference>
<evidence type="ECO:0000259" key="5">
    <source>
        <dbReference type="PROSITE" id="PS50172"/>
    </source>
</evidence>
<evidence type="ECO:0000256" key="3">
    <source>
        <dbReference type="ARBA" id="ARBA00023242"/>
    </source>
</evidence>
<keyword evidence="7" id="KW-1185">Reference proteome</keyword>
<sequence>MSNAFEFVVVFTDFDGNNGVIFSGCDIRHRINISSGLKAGNKAKIRKENGYQSTVLFADAARLENSSVETQLENFDDDTEVLDVPFCIGNVRTQTEDNTQEEVVLDSDDEGVHVRQVTNITISSAEFKRNARGDASDLEKRWLTSPLDQVKDLAACSVASAGRRYVMVKGSDSWPNSLRAGSHYQSKCDKDIDASIKKLDQDRRIRDCSGNKCDFMDKIDREDTVGKISPEDTHCGKRVSSSNCEAIDGEIDTRLVSCDCELTTLSYVECQEPEELSQANALDFVDRYVSLNRGNFTEEVEKGKVNKIRSPPVLSAKGPQSLARRANLRNTLGEPGIFEWVDNQIDDKGNVSLKLRNKLVLNSKGQGPRSVTSSHGAVKSNCHKQESLRVECKEKLQAKVIGLDDSDFRLMVHNSDEITHTVQISEKGIEPDFAKELNKQFDAESSGQQLEISSMGMEIPDMFNVGFDTQMAAEAMESLFYAPFPNGDADFVHQGPQNTFDDSPTDESKDKASKCQSSPNGAYSEPGITLRVYKRTKRPAKRLSSNIAGSVDKDTTSQRESESVISARKKVKGPQGRNLANTKQSLCGGSSKVIYQRKKDRAPKKDDITDINSDLNLSMSVECNLFGEGLSPRKSRNSSPTAHWMRHWSTKKSSEQMEDQINNYTENKCNTTEIAILKKGRKSSRMDANVSRVSSVRGKHPKLSSGISVEATNSKVNGQFDMNGATTTCDLKLDTWSYPKRKRTRQNVFHQSNTRSNLCVPSAVVNGGNDNGHSVGCQKNSEGEYKASSFSLDIDRKAPLLVYTRWFRTSSENKRVGNSLRPNIESSSPDAIIHNPAVLTEERRTADMDKAKASWQSGKLDNVASAVLVDDANQNIKIANWKAKEPPINKDGVNFKRPHNKNVSRSPLMKELFRLGIFKSLPDFVSKDLRERRNMAKVRVLFSQNLDDDILKQQKKIVARLGISIASCCSDATHFIADRFVRTKNMLETIALGKPVVTHLWLESCGQANCFMDEKNYILRDAKKEKELGFSMPISLARAGKRPLLKVIVHGRQGQRVFVTPTVQPDKELIESLVKAVHGQAVERIQRAAIKNEIIPADLLLLSCEQDYEMCLPFLEKGAKVYSTELLLRGIIIQKLEYKRHQLFTNYVKNCSNNLGREDGEQ</sequence>
<feature type="region of interest" description="Disordered" evidence="4">
    <location>
        <begin position="683"/>
        <end position="705"/>
    </location>
</feature>
<dbReference type="AlphaFoldDB" id="A0ABC8U752"/>
<dbReference type="GO" id="GO:0006974">
    <property type="term" value="P:DNA damage response"/>
    <property type="evidence" value="ECO:0007669"/>
    <property type="project" value="UniProtKB-KW"/>
</dbReference>
<dbReference type="CDD" id="cd18432">
    <property type="entry name" value="BRCT_PAXIP1_rpt6_like"/>
    <property type="match status" value="1"/>
</dbReference>
<dbReference type="Gene3D" id="3.40.50.10190">
    <property type="entry name" value="BRCT domain"/>
    <property type="match status" value="2"/>
</dbReference>
<organism evidence="6 7">
    <name type="scientific">Ilex paraguariensis</name>
    <name type="common">yerba mate</name>
    <dbReference type="NCBI Taxonomy" id="185542"/>
    <lineage>
        <taxon>Eukaryota</taxon>
        <taxon>Viridiplantae</taxon>
        <taxon>Streptophyta</taxon>
        <taxon>Embryophyta</taxon>
        <taxon>Tracheophyta</taxon>
        <taxon>Spermatophyta</taxon>
        <taxon>Magnoliopsida</taxon>
        <taxon>eudicotyledons</taxon>
        <taxon>Gunneridae</taxon>
        <taxon>Pentapetalae</taxon>
        <taxon>asterids</taxon>
        <taxon>campanulids</taxon>
        <taxon>Aquifoliales</taxon>
        <taxon>Aquifoliaceae</taxon>
        <taxon>Ilex</taxon>
    </lineage>
</organism>
<dbReference type="Proteomes" id="UP001642360">
    <property type="component" value="Unassembled WGS sequence"/>
</dbReference>
<gene>
    <name evidence="6" type="ORF">ILEXP_LOCUS45751</name>
</gene>
<dbReference type="PANTHER" id="PTHR23196">
    <property type="entry name" value="PAX TRANSCRIPTION ACTIVATION DOMAIN INTERACTING PROTEIN"/>
    <property type="match status" value="1"/>
</dbReference>
<evidence type="ECO:0000313" key="7">
    <source>
        <dbReference type="Proteomes" id="UP001642360"/>
    </source>
</evidence>
<keyword evidence="3" id="KW-0539">Nucleus</keyword>
<feature type="domain" description="BRCT" evidence="5">
    <location>
        <begin position="930"/>
        <end position="1019"/>
    </location>
</feature>
<dbReference type="GO" id="GO:0005634">
    <property type="term" value="C:nucleus"/>
    <property type="evidence" value="ECO:0007669"/>
    <property type="project" value="UniProtKB-SubCell"/>
</dbReference>
<dbReference type="InterPro" id="IPR036420">
    <property type="entry name" value="BRCT_dom_sf"/>
</dbReference>
<feature type="region of interest" description="Disordered" evidence="4">
    <location>
        <begin position="630"/>
        <end position="651"/>
    </location>
</feature>
<accession>A0ABC8U752</accession>
<feature type="compositionally biased region" description="Basic residues" evidence="4">
    <location>
        <begin position="532"/>
        <end position="541"/>
    </location>
</feature>
<comment type="caution">
    <text evidence="6">The sequence shown here is derived from an EMBL/GenBank/DDBJ whole genome shotgun (WGS) entry which is preliminary data.</text>
</comment>
<evidence type="ECO:0000256" key="4">
    <source>
        <dbReference type="SAM" id="MobiDB-lite"/>
    </source>
</evidence>
<reference evidence="6 7" key="1">
    <citation type="submission" date="2024-02" db="EMBL/GenBank/DDBJ databases">
        <authorList>
            <person name="Vignale AGUSTIN F."/>
            <person name="Sosa J E."/>
            <person name="Modenutti C."/>
        </authorList>
    </citation>
    <scope>NUCLEOTIDE SEQUENCE [LARGE SCALE GENOMIC DNA]</scope>
</reference>
<feature type="region of interest" description="Disordered" evidence="4">
    <location>
        <begin position="490"/>
        <end position="585"/>
    </location>
</feature>
<evidence type="ECO:0000313" key="6">
    <source>
        <dbReference type="EMBL" id="CAK9175923.1"/>
    </source>
</evidence>
<dbReference type="EMBL" id="CAUOFW020006724">
    <property type="protein sequence ID" value="CAK9175923.1"/>
    <property type="molecule type" value="Genomic_DNA"/>
</dbReference>
<dbReference type="SUPFAM" id="SSF52113">
    <property type="entry name" value="BRCT domain"/>
    <property type="match status" value="1"/>
</dbReference>
<dbReference type="PROSITE" id="PS50172">
    <property type="entry name" value="BRCT"/>
    <property type="match status" value="1"/>
</dbReference>
<keyword evidence="2" id="KW-0227">DNA damage</keyword>
<proteinExistence type="predicted"/>
<protein>
    <recommendedName>
        <fullName evidence="5">BRCT domain-containing protein</fullName>
    </recommendedName>
</protein>
<name>A0ABC8U752_9AQUA</name>
<dbReference type="SMART" id="SM00292">
    <property type="entry name" value="BRCT"/>
    <property type="match status" value="1"/>
</dbReference>
<evidence type="ECO:0000256" key="1">
    <source>
        <dbReference type="ARBA" id="ARBA00004123"/>
    </source>
</evidence>
<evidence type="ECO:0000256" key="2">
    <source>
        <dbReference type="ARBA" id="ARBA00022763"/>
    </source>
</evidence>
<dbReference type="InterPro" id="IPR051579">
    <property type="entry name" value="DDR_Transcriptional_Reg"/>
</dbReference>
<dbReference type="CDD" id="cd17744">
    <property type="entry name" value="BRCT_MDC1_rpt1"/>
    <property type="match status" value="1"/>
</dbReference>
<dbReference type="Pfam" id="PF16589">
    <property type="entry name" value="BRCT_2"/>
    <property type="match status" value="1"/>
</dbReference>
<feature type="compositionally biased region" description="Basic and acidic residues" evidence="4">
    <location>
        <begin position="551"/>
        <end position="562"/>
    </location>
</feature>